<name>A0AAV2L2K7_KNICA</name>
<sequence>MVCYSLWCGSDTDTTEAAAAPVPATHSGACRSCPSACHSPPAVDTISSESLEQICLRPHVRVSSSALCFFYLRSVKAVYSPPHPPCSSPAVLLTRRAPHPPCSSPAVLLRSLCQYPQCSGSIIRSTGSRVSNSG</sequence>
<gene>
    <name evidence="1" type="ORF">KC01_LOCUS23530</name>
</gene>
<proteinExistence type="predicted"/>
<dbReference type="AlphaFoldDB" id="A0AAV2L2K7"/>
<keyword evidence="2" id="KW-1185">Reference proteome</keyword>
<reference evidence="1 2" key="1">
    <citation type="submission" date="2024-04" db="EMBL/GenBank/DDBJ databases">
        <authorList>
            <person name="Waldvogel A.-M."/>
            <person name="Schoenle A."/>
        </authorList>
    </citation>
    <scope>NUCLEOTIDE SEQUENCE [LARGE SCALE GENOMIC DNA]</scope>
</reference>
<organism evidence="1 2">
    <name type="scientific">Knipowitschia caucasica</name>
    <name type="common">Caucasian dwarf goby</name>
    <name type="synonym">Pomatoschistus caucasicus</name>
    <dbReference type="NCBI Taxonomy" id="637954"/>
    <lineage>
        <taxon>Eukaryota</taxon>
        <taxon>Metazoa</taxon>
        <taxon>Chordata</taxon>
        <taxon>Craniata</taxon>
        <taxon>Vertebrata</taxon>
        <taxon>Euteleostomi</taxon>
        <taxon>Actinopterygii</taxon>
        <taxon>Neopterygii</taxon>
        <taxon>Teleostei</taxon>
        <taxon>Neoteleostei</taxon>
        <taxon>Acanthomorphata</taxon>
        <taxon>Gobiaria</taxon>
        <taxon>Gobiiformes</taxon>
        <taxon>Gobioidei</taxon>
        <taxon>Gobiidae</taxon>
        <taxon>Gobiinae</taxon>
        <taxon>Knipowitschia</taxon>
    </lineage>
</organism>
<evidence type="ECO:0000313" key="1">
    <source>
        <dbReference type="EMBL" id="CAL1594577.1"/>
    </source>
</evidence>
<accession>A0AAV2L2K7</accession>
<dbReference type="EMBL" id="OZ035842">
    <property type="protein sequence ID" value="CAL1594577.1"/>
    <property type="molecule type" value="Genomic_DNA"/>
</dbReference>
<evidence type="ECO:0000313" key="2">
    <source>
        <dbReference type="Proteomes" id="UP001497482"/>
    </source>
</evidence>
<protein>
    <submittedName>
        <fullName evidence="1">Uncharacterized protein</fullName>
    </submittedName>
</protein>
<dbReference type="Proteomes" id="UP001497482">
    <property type="component" value="Chromosome 20"/>
</dbReference>